<protein>
    <recommendedName>
        <fullName evidence="4">PASTA domain-containing protein</fullName>
    </recommendedName>
</protein>
<gene>
    <name evidence="2" type="ORF">RQC66_30455</name>
</gene>
<dbReference type="RefSeq" id="WP_314205039.1">
    <property type="nucleotide sequence ID" value="NZ_JAVTLL010000023.1"/>
</dbReference>
<keyword evidence="1" id="KW-0812">Transmembrane</keyword>
<comment type="caution">
    <text evidence="2">The sequence shown here is derived from an EMBL/GenBank/DDBJ whole genome shotgun (WGS) entry which is preliminary data.</text>
</comment>
<proteinExistence type="predicted"/>
<evidence type="ECO:0000313" key="2">
    <source>
        <dbReference type="EMBL" id="MDT7845048.1"/>
    </source>
</evidence>
<name>A0ABU3M0Z3_9ACTN</name>
<accession>A0ABU3M0Z3</accession>
<keyword evidence="3" id="KW-1185">Reference proteome</keyword>
<reference evidence="3" key="1">
    <citation type="submission" date="2023-07" db="EMBL/GenBank/DDBJ databases">
        <title>Draft genome sequence of the endophytic actinobacterium Streptomyces justiciae WPN32, a potential antibiotic producer.</title>
        <authorList>
            <person name="Yasawong M."/>
            <person name="Pana W."/>
            <person name="Ganta P."/>
            <person name="Santapan N."/>
            <person name="Songngamsuk T."/>
            <person name="Phatcharaharikarn M."/>
            <person name="Kerdtoob S."/>
            <person name="Nantapong N."/>
        </authorList>
    </citation>
    <scope>NUCLEOTIDE SEQUENCE [LARGE SCALE GENOMIC DNA]</scope>
    <source>
        <strain evidence="3">WPN32</strain>
    </source>
</reference>
<evidence type="ECO:0000313" key="3">
    <source>
        <dbReference type="Proteomes" id="UP001257948"/>
    </source>
</evidence>
<keyword evidence="1" id="KW-0472">Membrane</keyword>
<evidence type="ECO:0008006" key="4">
    <source>
        <dbReference type="Google" id="ProtNLM"/>
    </source>
</evidence>
<dbReference type="EMBL" id="JAVTLL010000023">
    <property type="protein sequence ID" value="MDT7845048.1"/>
    <property type="molecule type" value="Genomic_DNA"/>
</dbReference>
<evidence type="ECO:0000256" key="1">
    <source>
        <dbReference type="SAM" id="Phobius"/>
    </source>
</evidence>
<feature type="transmembrane region" description="Helical" evidence="1">
    <location>
        <begin position="47"/>
        <end position="68"/>
    </location>
</feature>
<organism evidence="2 3">
    <name type="scientific">Streptomyces justiciae</name>
    <dbReference type="NCBI Taxonomy" id="2780140"/>
    <lineage>
        <taxon>Bacteria</taxon>
        <taxon>Bacillati</taxon>
        <taxon>Actinomycetota</taxon>
        <taxon>Actinomycetes</taxon>
        <taxon>Kitasatosporales</taxon>
        <taxon>Streptomycetaceae</taxon>
        <taxon>Streptomyces</taxon>
    </lineage>
</organism>
<sequence>MTTRTTFEDRLLAELRREIDLRADDGTAEAAPTPAGRRRFRARTAFTAPRLGLVALACAAAAGAAVLMPGSPAETPAYAVVSHSDGTVTVTMNEFGLGGTLPDGLVEKLKAHGIHVVVDKLPNGYECTEPRGKGVRSRSDQSPGWVFDLRRGDSLVVEKMGQRQPDGSFLPATGLAFFRGEVAPCNPVPAPPHPAETSVPR</sequence>
<keyword evidence="1" id="KW-1133">Transmembrane helix</keyword>
<dbReference type="Proteomes" id="UP001257948">
    <property type="component" value="Unassembled WGS sequence"/>
</dbReference>